<feature type="region of interest" description="Disordered" evidence="2">
    <location>
        <begin position="661"/>
        <end position="684"/>
    </location>
</feature>
<gene>
    <name evidence="3" type="ORF">BS47DRAFT_81569</name>
</gene>
<feature type="compositionally biased region" description="Low complexity" evidence="2">
    <location>
        <begin position="852"/>
        <end position="871"/>
    </location>
</feature>
<accession>A0A9P6B8J9</accession>
<comment type="caution">
    <text evidence="3">The sequence shown here is derived from an EMBL/GenBank/DDBJ whole genome shotgun (WGS) entry which is preliminary data.</text>
</comment>
<keyword evidence="1" id="KW-0175">Coiled coil</keyword>
<feature type="region of interest" description="Disordered" evidence="2">
    <location>
        <begin position="701"/>
        <end position="747"/>
    </location>
</feature>
<evidence type="ECO:0008006" key="5">
    <source>
        <dbReference type="Google" id="ProtNLM"/>
    </source>
</evidence>
<feature type="compositionally biased region" description="Polar residues" evidence="2">
    <location>
        <begin position="818"/>
        <end position="834"/>
    </location>
</feature>
<feature type="region of interest" description="Disordered" evidence="2">
    <location>
        <begin position="474"/>
        <end position="514"/>
    </location>
</feature>
<evidence type="ECO:0000313" key="4">
    <source>
        <dbReference type="Proteomes" id="UP000886523"/>
    </source>
</evidence>
<feature type="compositionally biased region" description="Low complexity" evidence="2">
    <location>
        <begin position="491"/>
        <end position="502"/>
    </location>
</feature>
<feature type="compositionally biased region" description="Low complexity" evidence="2">
    <location>
        <begin position="664"/>
        <end position="676"/>
    </location>
</feature>
<feature type="compositionally biased region" description="Low complexity" evidence="2">
    <location>
        <begin position="895"/>
        <end position="910"/>
    </location>
</feature>
<feature type="coiled-coil region" evidence="1">
    <location>
        <begin position="273"/>
        <end position="335"/>
    </location>
</feature>
<proteinExistence type="predicted"/>
<dbReference type="OrthoDB" id="2548929at2759"/>
<feature type="coiled-coil region" evidence="1">
    <location>
        <begin position="375"/>
        <end position="416"/>
    </location>
</feature>
<keyword evidence="4" id="KW-1185">Reference proteome</keyword>
<feature type="compositionally biased region" description="Basic and acidic residues" evidence="2">
    <location>
        <begin position="569"/>
        <end position="586"/>
    </location>
</feature>
<protein>
    <recommendedName>
        <fullName evidence="5">Proteophosphoglycan ppg4</fullName>
    </recommendedName>
</protein>
<organism evidence="3 4">
    <name type="scientific">Hydnum rufescens UP504</name>
    <dbReference type="NCBI Taxonomy" id="1448309"/>
    <lineage>
        <taxon>Eukaryota</taxon>
        <taxon>Fungi</taxon>
        <taxon>Dikarya</taxon>
        <taxon>Basidiomycota</taxon>
        <taxon>Agaricomycotina</taxon>
        <taxon>Agaricomycetes</taxon>
        <taxon>Cantharellales</taxon>
        <taxon>Hydnaceae</taxon>
        <taxon>Hydnum</taxon>
    </lineage>
</organism>
<feature type="region of interest" description="Disordered" evidence="2">
    <location>
        <begin position="775"/>
        <end position="920"/>
    </location>
</feature>
<dbReference type="AlphaFoldDB" id="A0A9P6B8J9"/>
<evidence type="ECO:0000256" key="2">
    <source>
        <dbReference type="SAM" id="MobiDB-lite"/>
    </source>
</evidence>
<feature type="region of interest" description="Disordered" evidence="2">
    <location>
        <begin position="95"/>
        <end position="196"/>
    </location>
</feature>
<feature type="region of interest" description="Disordered" evidence="2">
    <location>
        <begin position="568"/>
        <end position="597"/>
    </location>
</feature>
<feature type="compositionally biased region" description="Polar residues" evidence="2">
    <location>
        <begin position="705"/>
        <end position="716"/>
    </location>
</feature>
<feature type="compositionally biased region" description="Polar residues" evidence="2">
    <location>
        <begin position="474"/>
        <end position="485"/>
    </location>
</feature>
<feature type="compositionally biased region" description="Polar residues" evidence="2">
    <location>
        <begin position="587"/>
        <end position="597"/>
    </location>
</feature>
<reference evidence="3" key="1">
    <citation type="journal article" date="2020" name="Nat. Commun.">
        <title>Large-scale genome sequencing of mycorrhizal fungi provides insights into the early evolution of symbiotic traits.</title>
        <authorList>
            <person name="Miyauchi S."/>
            <person name="Kiss E."/>
            <person name="Kuo A."/>
            <person name="Drula E."/>
            <person name="Kohler A."/>
            <person name="Sanchez-Garcia M."/>
            <person name="Morin E."/>
            <person name="Andreopoulos B."/>
            <person name="Barry K.W."/>
            <person name="Bonito G."/>
            <person name="Buee M."/>
            <person name="Carver A."/>
            <person name="Chen C."/>
            <person name="Cichocki N."/>
            <person name="Clum A."/>
            <person name="Culley D."/>
            <person name="Crous P.W."/>
            <person name="Fauchery L."/>
            <person name="Girlanda M."/>
            <person name="Hayes R.D."/>
            <person name="Keri Z."/>
            <person name="LaButti K."/>
            <person name="Lipzen A."/>
            <person name="Lombard V."/>
            <person name="Magnuson J."/>
            <person name="Maillard F."/>
            <person name="Murat C."/>
            <person name="Nolan M."/>
            <person name="Ohm R.A."/>
            <person name="Pangilinan J."/>
            <person name="Pereira M.F."/>
            <person name="Perotto S."/>
            <person name="Peter M."/>
            <person name="Pfister S."/>
            <person name="Riley R."/>
            <person name="Sitrit Y."/>
            <person name="Stielow J.B."/>
            <person name="Szollosi G."/>
            <person name="Zifcakova L."/>
            <person name="Stursova M."/>
            <person name="Spatafora J.W."/>
            <person name="Tedersoo L."/>
            <person name="Vaario L.M."/>
            <person name="Yamada A."/>
            <person name="Yan M."/>
            <person name="Wang P."/>
            <person name="Xu J."/>
            <person name="Bruns T."/>
            <person name="Baldrian P."/>
            <person name="Vilgalys R."/>
            <person name="Dunand C."/>
            <person name="Henrissat B."/>
            <person name="Grigoriev I.V."/>
            <person name="Hibbett D."/>
            <person name="Nagy L.G."/>
            <person name="Martin F.M."/>
        </authorList>
    </citation>
    <scope>NUCLEOTIDE SEQUENCE</scope>
    <source>
        <strain evidence="3">UP504</strain>
    </source>
</reference>
<name>A0A9P6B8J9_9AGAM</name>
<feature type="compositionally biased region" description="Polar residues" evidence="2">
    <location>
        <begin position="121"/>
        <end position="133"/>
    </location>
</feature>
<dbReference type="Proteomes" id="UP000886523">
    <property type="component" value="Unassembled WGS sequence"/>
</dbReference>
<evidence type="ECO:0000256" key="1">
    <source>
        <dbReference type="SAM" id="Coils"/>
    </source>
</evidence>
<evidence type="ECO:0000313" key="3">
    <source>
        <dbReference type="EMBL" id="KAF9519237.1"/>
    </source>
</evidence>
<sequence>MRNWEWWCQHDSQRAPTTHPAKKVESTLAGSWFIGVFGKWWLGGRLQVRPHNDSGHAGPQTINKEERFSAGVLSVRAVDYDPVAGGSKNITESFSALASKSQSRKAPTNGGRNGDKRSSRRSIANGHSINIITPVSPSPRTSSPPPLPKSVSLPLHTARVVPASDNNRIAKGVSGSSVSHSRSFSPSSTPSADGSLYPTAPSLHSVSTNKAISNIPLTSATTLANASHSVPPSLLDQSPIIVDILKQLDVSRGEVAEARSQFATFEQVSAAARATLQSTLDEHRERKREEEALRIDLKLRNKILEESKRQAEATKREAEKKLKTVQAARDRAVNRIESLGKDIDELWKHTQEDRERIVQSKSHAVQAETDLITAVDEKRQEIKVAEDVVAALMLRAKELEAQIQDEMKALERVQEVATKKLNHPSHPIFADHYRASSFPLASISPASNPVDISAPSSAVPLYQRLQNTHAAESLVPQTDSDGSSRLSKHNLLPPSSGPSLGLDVHEQPHSPVGLSRFASSSGAFGSGMQHRHFSPFADGAISPLAASLIPSSLFSSIEADVGLLPTSPHNDESIYSKQQRTGDADHANQNQPWQQPPLTEVQTRQAYDDAPEVLYTSPVTSNFFPTSPILTSAAASIDFHSPSTVGSDGKESGTVGKASKRWFTSSSHSSAPPATTKANESSSRLNPDAKVFSFTRGRSFLFPNHNGNGTRGSSAGSADYGSKRDRHTSPGSFTLSPPSPPRSASSTTSFLSSLLAFTPSPAEREALQRALGQNYANANGSGDRLALPEHHTSPNPSHVQPQPLAHRNSLPLPPSGASPFTSPLPSARSSNLDLSQVPPHAGLGPGPGWADLYLSPSSASMSTSSLPSDPSAVGSGAGGVKRSFSSLWNRKKGGTASTTSAAPTLTVPTSGVSAVSEEEV</sequence>
<feature type="compositionally biased region" description="Polar residues" evidence="2">
    <location>
        <begin position="95"/>
        <end position="106"/>
    </location>
</feature>
<dbReference type="EMBL" id="MU128919">
    <property type="protein sequence ID" value="KAF9519237.1"/>
    <property type="molecule type" value="Genomic_DNA"/>
</dbReference>
<feature type="compositionally biased region" description="Low complexity" evidence="2">
    <location>
        <begin position="174"/>
        <end position="195"/>
    </location>
</feature>